<reference evidence="4" key="1">
    <citation type="submission" date="2021-11" db="EMBL/GenBank/DDBJ databases">
        <authorList>
            <consortium name="Genoscope - CEA"/>
            <person name="William W."/>
        </authorList>
    </citation>
    <scope>NUCLEOTIDE SEQUENCE</scope>
</reference>
<dbReference type="InterPro" id="IPR000504">
    <property type="entry name" value="RRM_dom"/>
</dbReference>
<name>A0A8J2SPU8_9STRA</name>
<evidence type="ECO:0000256" key="1">
    <source>
        <dbReference type="ARBA" id="ARBA00022884"/>
    </source>
</evidence>
<dbReference type="OrthoDB" id="439808at2759"/>
<proteinExistence type="predicted"/>
<feature type="domain" description="RRM" evidence="3">
    <location>
        <begin position="67"/>
        <end position="144"/>
    </location>
</feature>
<dbReference type="EMBL" id="CAKKNE010000004">
    <property type="protein sequence ID" value="CAH0374540.1"/>
    <property type="molecule type" value="Genomic_DNA"/>
</dbReference>
<dbReference type="PROSITE" id="PS50102">
    <property type="entry name" value="RRM"/>
    <property type="match status" value="2"/>
</dbReference>
<feature type="domain" description="RRM" evidence="3">
    <location>
        <begin position="165"/>
        <end position="243"/>
    </location>
</feature>
<dbReference type="CDD" id="cd00590">
    <property type="entry name" value="RRM_SF"/>
    <property type="match status" value="2"/>
</dbReference>
<dbReference type="Pfam" id="PF00076">
    <property type="entry name" value="RRM_1"/>
    <property type="match status" value="2"/>
</dbReference>
<dbReference type="Gene3D" id="3.30.70.330">
    <property type="match status" value="2"/>
</dbReference>
<gene>
    <name evidence="4" type="ORF">PECAL_4P18290</name>
</gene>
<keyword evidence="5" id="KW-1185">Reference proteome</keyword>
<evidence type="ECO:0000256" key="2">
    <source>
        <dbReference type="PROSITE-ProRule" id="PRU00176"/>
    </source>
</evidence>
<dbReference type="PANTHER" id="PTHR48025:SF1">
    <property type="entry name" value="RRM DOMAIN-CONTAINING PROTEIN"/>
    <property type="match status" value="1"/>
</dbReference>
<dbReference type="InterPro" id="IPR012677">
    <property type="entry name" value="Nucleotide-bd_a/b_plait_sf"/>
</dbReference>
<accession>A0A8J2SPU8</accession>
<keyword evidence="1 2" id="KW-0694">RNA-binding</keyword>
<dbReference type="GO" id="GO:0005634">
    <property type="term" value="C:nucleus"/>
    <property type="evidence" value="ECO:0007669"/>
    <property type="project" value="TreeGrafter"/>
</dbReference>
<evidence type="ECO:0000259" key="3">
    <source>
        <dbReference type="PROSITE" id="PS50102"/>
    </source>
</evidence>
<dbReference type="AlphaFoldDB" id="A0A8J2SPU8"/>
<dbReference type="SUPFAM" id="SSF54928">
    <property type="entry name" value="RNA-binding domain, RBD"/>
    <property type="match status" value="1"/>
</dbReference>
<dbReference type="GO" id="GO:0003729">
    <property type="term" value="F:mRNA binding"/>
    <property type="evidence" value="ECO:0007669"/>
    <property type="project" value="TreeGrafter"/>
</dbReference>
<evidence type="ECO:0000313" key="5">
    <source>
        <dbReference type="Proteomes" id="UP000789595"/>
    </source>
</evidence>
<comment type="caution">
    <text evidence="4">The sequence shown here is derived from an EMBL/GenBank/DDBJ whole genome shotgun (WGS) entry which is preliminary data.</text>
</comment>
<dbReference type="PANTHER" id="PTHR48025">
    <property type="entry name" value="OS02G0815200 PROTEIN"/>
    <property type="match status" value="1"/>
</dbReference>
<dbReference type="Proteomes" id="UP000789595">
    <property type="component" value="Unassembled WGS sequence"/>
</dbReference>
<dbReference type="InterPro" id="IPR050502">
    <property type="entry name" value="Euk_RNA-bind_prot"/>
</dbReference>
<sequence length="267" mass="28178">MAGWDDTPPTKTDKDAQASHFAFNQFSAAFATDAPISASKFGREKRSFDDWSAPPVYALDEHASNKPTLFVGNLSWTITSEALFARLGGIGSVVACEVKRNGRGQSKGFALATFQSEEAAQRAIAEFHGAVLEGRRLVVRPDQSEGDRQRAALGLPRPSAVAPSARIFVGNVPFATTQEEFARVFEDAGVGARRAALAVDASGQSRGYGLVRFKNAEAAEKALAALEGLEIGGRPARCKVDERPDDDAARAAAAAAAAKARLDGSPS</sequence>
<dbReference type="SMART" id="SM00360">
    <property type="entry name" value="RRM"/>
    <property type="match status" value="2"/>
</dbReference>
<organism evidence="4 5">
    <name type="scientific">Pelagomonas calceolata</name>
    <dbReference type="NCBI Taxonomy" id="35677"/>
    <lineage>
        <taxon>Eukaryota</taxon>
        <taxon>Sar</taxon>
        <taxon>Stramenopiles</taxon>
        <taxon>Ochrophyta</taxon>
        <taxon>Pelagophyceae</taxon>
        <taxon>Pelagomonadales</taxon>
        <taxon>Pelagomonadaceae</taxon>
        <taxon>Pelagomonas</taxon>
    </lineage>
</organism>
<evidence type="ECO:0000313" key="4">
    <source>
        <dbReference type="EMBL" id="CAH0374540.1"/>
    </source>
</evidence>
<dbReference type="InterPro" id="IPR035979">
    <property type="entry name" value="RBD_domain_sf"/>
</dbReference>
<protein>
    <recommendedName>
        <fullName evidence="3">RRM domain-containing protein</fullName>
    </recommendedName>
</protein>